<evidence type="ECO:0000259" key="1">
    <source>
        <dbReference type="Pfam" id="PF13579"/>
    </source>
</evidence>
<accession>A0A4Q5LQK6</accession>
<protein>
    <recommendedName>
        <fullName evidence="1">Glycosyltransferase subfamily 4-like N-terminal domain-containing protein</fullName>
    </recommendedName>
</protein>
<name>A0A4Q5LQK6_9SPHI</name>
<sequence>MSLPYFANFGWDAEVVCVDEPYTDMVTDELLLQSVPGTIRIHRVKALSKKITAKFGLGNLALRSLWYYRKTVNKLLADSKFDLIYFSTTQFPVCILGSYWKKRFGIPYVIDMQDPWHSDYYQDKPKAQQPPKYWFSYRLNKYLEPLAIKQVDGLISVSESYITTLKERYPQIQNIPQATITFGAYQPDLTIAADNAQNFTPLLDADYKNIVYVGRGGTDMHKAVGALFTAFKKCAGTDPDLFNTIKFYFIGTSYAPLRQGIPTILPLAKQYGMESNVVEITDRISYYHTLLTLQQADALFIPGSDDPAYTASKIYPYLLSKKPLLAVFNAKSPALATLGEYGAKHVYTFNNVDEITGFLNEVAKGVAIAENYNANAIERYSANNMARQQCLLFNKVVGK</sequence>
<feature type="domain" description="Glycosyltransferase subfamily 4-like N-terminal" evidence="1">
    <location>
        <begin position="7"/>
        <end position="162"/>
    </location>
</feature>
<reference evidence="2 3" key="1">
    <citation type="submission" date="2019-02" db="EMBL/GenBank/DDBJ databases">
        <title>Bacterial novel species Mucilaginibacter sp. 17JY9-4 isolated from soil.</title>
        <authorList>
            <person name="Jung H.-Y."/>
        </authorList>
    </citation>
    <scope>NUCLEOTIDE SEQUENCE [LARGE SCALE GENOMIC DNA]</scope>
    <source>
        <strain evidence="2 3">17JY9-4</strain>
    </source>
</reference>
<evidence type="ECO:0000313" key="3">
    <source>
        <dbReference type="Proteomes" id="UP000293331"/>
    </source>
</evidence>
<dbReference type="Pfam" id="PF13579">
    <property type="entry name" value="Glyco_trans_4_4"/>
    <property type="match status" value="1"/>
</dbReference>
<keyword evidence="3" id="KW-1185">Reference proteome</keyword>
<comment type="caution">
    <text evidence="2">The sequence shown here is derived from an EMBL/GenBank/DDBJ whole genome shotgun (WGS) entry which is preliminary data.</text>
</comment>
<dbReference type="AlphaFoldDB" id="A0A4Q5LQK6"/>
<dbReference type="GO" id="GO:0016757">
    <property type="term" value="F:glycosyltransferase activity"/>
    <property type="evidence" value="ECO:0007669"/>
    <property type="project" value="UniProtKB-ARBA"/>
</dbReference>
<dbReference type="SUPFAM" id="SSF53756">
    <property type="entry name" value="UDP-Glycosyltransferase/glycogen phosphorylase"/>
    <property type="match status" value="1"/>
</dbReference>
<dbReference type="EMBL" id="SEWG01000002">
    <property type="protein sequence ID" value="RYU91732.1"/>
    <property type="molecule type" value="Genomic_DNA"/>
</dbReference>
<dbReference type="OrthoDB" id="846071at2"/>
<evidence type="ECO:0000313" key="2">
    <source>
        <dbReference type="EMBL" id="RYU91732.1"/>
    </source>
</evidence>
<organism evidence="2 3">
    <name type="scientific">Mucilaginibacter terrigena</name>
    <dbReference type="NCBI Taxonomy" id="2492395"/>
    <lineage>
        <taxon>Bacteria</taxon>
        <taxon>Pseudomonadati</taxon>
        <taxon>Bacteroidota</taxon>
        <taxon>Sphingobacteriia</taxon>
        <taxon>Sphingobacteriales</taxon>
        <taxon>Sphingobacteriaceae</taxon>
        <taxon>Mucilaginibacter</taxon>
    </lineage>
</organism>
<dbReference type="InterPro" id="IPR028098">
    <property type="entry name" value="Glyco_trans_4-like_N"/>
</dbReference>
<gene>
    <name evidence="2" type="ORF">EWM62_06630</name>
</gene>
<dbReference type="Proteomes" id="UP000293331">
    <property type="component" value="Unassembled WGS sequence"/>
</dbReference>
<dbReference type="Gene3D" id="3.40.50.2000">
    <property type="entry name" value="Glycogen Phosphorylase B"/>
    <property type="match status" value="1"/>
</dbReference>
<proteinExistence type="predicted"/>